<evidence type="ECO:0000259" key="3">
    <source>
        <dbReference type="Pfam" id="PF00196"/>
    </source>
</evidence>
<dbReference type="RefSeq" id="WP_120117704.1">
    <property type="nucleotide sequence ID" value="NZ_QYTW02000018.1"/>
</dbReference>
<dbReference type="InterPro" id="IPR000792">
    <property type="entry name" value="Tscrpt_reg_LuxR_C"/>
</dbReference>
<gene>
    <name evidence="4" type="ORF">D5F11_016290</name>
</gene>
<keyword evidence="2" id="KW-0804">Transcription</keyword>
<dbReference type="InterPro" id="IPR016032">
    <property type="entry name" value="Sig_transdc_resp-reg_C-effctor"/>
</dbReference>
<dbReference type="Pfam" id="PF00196">
    <property type="entry name" value="GerE"/>
    <property type="match status" value="1"/>
</dbReference>
<dbReference type="Proteomes" id="UP000287296">
    <property type="component" value="Unassembled WGS sequence"/>
</dbReference>
<sequence>MNKIEIENTLKDYHWMINSIKIMRQSLESAGEGLTAQYGVESAMPKPKGTTSDPVHREVIRRGKRVDKIREYEDRILEIQGLFHKVHDERECEVLYWLLEGKSYRWIGYHMGLSASHIQRLRNNIIDHMSETNVTNGTKDTDLKNEKCAC</sequence>
<dbReference type="GO" id="GO:0003677">
    <property type="term" value="F:DNA binding"/>
    <property type="evidence" value="ECO:0007669"/>
    <property type="project" value="UniProtKB-KW"/>
</dbReference>
<keyword evidence="4" id="KW-0238">DNA-binding</keyword>
<keyword evidence="1" id="KW-0805">Transcription regulation</keyword>
<accession>A0A429X5N0</accession>
<evidence type="ECO:0000313" key="5">
    <source>
        <dbReference type="Proteomes" id="UP000287296"/>
    </source>
</evidence>
<protein>
    <submittedName>
        <fullName evidence="4">DNA-binding response regulator</fullName>
    </submittedName>
</protein>
<dbReference type="EMBL" id="QYTW02000018">
    <property type="protein sequence ID" value="RST58593.1"/>
    <property type="molecule type" value="Genomic_DNA"/>
</dbReference>
<reference evidence="4 5" key="1">
    <citation type="submission" date="2018-12" db="EMBL/GenBank/DDBJ databases">
        <authorList>
            <person name="Sun L."/>
            <person name="Chen Z."/>
        </authorList>
    </citation>
    <scope>NUCLEOTIDE SEQUENCE [LARGE SCALE GENOMIC DNA]</scope>
    <source>
        <strain evidence="4 5">LMG 29736</strain>
    </source>
</reference>
<dbReference type="GO" id="GO:0006355">
    <property type="term" value="P:regulation of DNA-templated transcription"/>
    <property type="evidence" value="ECO:0007669"/>
    <property type="project" value="InterPro"/>
</dbReference>
<evidence type="ECO:0000313" key="4">
    <source>
        <dbReference type="EMBL" id="RST58593.1"/>
    </source>
</evidence>
<evidence type="ECO:0000256" key="1">
    <source>
        <dbReference type="ARBA" id="ARBA00023015"/>
    </source>
</evidence>
<organism evidence="4 5">
    <name type="scientific">Siminovitchia terrae</name>
    <name type="common">Bacillus terrae</name>
    <dbReference type="NCBI Taxonomy" id="1914933"/>
    <lineage>
        <taxon>Bacteria</taxon>
        <taxon>Bacillati</taxon>
        <taxon>Bacillota</taxon>
        <taxon>Bacilli</taxon>
        <taxon>Bacillales</taxon>
        <taxon>Bacillaceae</taxon>
        <taxon>Siminovitchia</taxon>
    </lineage>
</organism>
<dbReference type="SUPFAM" id="SSF46894">
    <property type="entry name" value="C-terminal effector domain of the bipartite response regulators"/>
    <property type="match status" value="1"/>
</dbReference>
<dbReference type="OrthoDB" id="8910390at2"/>
<feature type="domain" description="HTH luxR-type" evidence="3">
    <location>
        <begin position="89"/>
        <end position="131"/>
    </location>
</feature>
<dbReference type="AlphaFoldDB" id="A0A429X5N0"/>
<evidence type="ECO:0000256" key="2">
    <source>
        <dbReference type="ARBA" id="ARBA00023163"/>
    </source>
</evidence>
<name>A0A429X5N0_SIMTE</name>
<proteinExistence type="predicted"/>
<comment type="caution">
    <text evidence="4">The sequence shown here is derived from an EMBL/GenBank/DDBJ whole genome shotgun (WGS) entry which is preliminary data.</text>
</comment>